<evidence type="ECO:0000313" key="2">
    <source>
        <dbReference type="EMBL" id="QPB43606.1"/>
    </source>
</evidence>
<feature type="coiled-coil region" evidence="1">
    <location>
        <begin position="135"/>
        <end position="228"/>
    </location>
</feature>
<dbReference type="InterPro" id="IPR035279">
    <property type="entry name" value="DUF5358"/>
</dbReference>
<dbReference type="Proteomes" id="UP000663069">
    <property type="component" value="Chromosome"/>
</dbReference>
<dbReference type="Pfam" id="PF17311">
    <property type="entry name" value="DUF5358"/>
    <property type="match status" value="1"/>
</dbReference>
<proteinExistence type="predicted"/>
<reference evidence="2 3" key="1">
    <citation type="submission" date="2020-10" db="EMBL/GenBank/DDBJ databases">
        <title>Genome Sequencing of Rodentibacter spp. strain DSM111151.</title>
        <authorList>
            <person name="Benga L."/>
            <person name="Lautwein T."/>
        </authorList>
    </citation>
    <scope>NUCLEOTIDE SEQUENCE [LARGE SCALE GENOMIC DNA]</scope>
    <source>
        <strain evidence="2 3">DSM 111151</strain>
    </source>
</reference>
<sequence>MLKKSISLSFVAILTACGILQFPKYVVSDEDLKKLAIAENQVDQCVNTDFVKKIQNKQKLSDDEFIEAKVRLEVLQNNSRGVLLGDIIGREKVEIIKNDFLSAQNFLNRYNPKLASLNIPPLGKVQCAVVKKNYMQVVQAKKAELKQQIANQKIQAKEAEKARKAREAYYQTPEGQAELARQQQERHHQEMMALQRQQMGQLQAAQNAMQFQQQMNQMNQMNQQMQQRSMQMLQMATPQKVIIGSPVMNAPIMGTGPRWNNVY</sequence>
<keyword evidence="3" id="KW-1185">Reference proteome</keyword>
<evidence type="ECO:0000313" key="3">
    <source>
        <dbReference type="Proteomes" id="UP000663069"/>
    </source>
</evidence>
<dbReference type="PROSITE" id="PS51257">
    <property type="entry name" value="PROKAR_LIPOPROTEIN"/>
    <property type="match status" value="1"/>
</dbReference>
<keyword evidence="1" id="KW-0175">Coiled coil</keyword>
<gene>
    <name evidence="2" type="ORF">IHV77_05955</name>
</gene>
<dbReference type="RefSeq" id="WP_194813161.1">
    <property type="nucleotide sequence ID" value="NZ_CP063056.1"/>
</dbReference>
<accession>A0ABX6V2R0</accession>
<organism evidence="2 3">
    <name type="scientific">Rodentibacter haemolyticus</name>
    <dbReference type="NCBI Taxonomy" id="2778911"/>
    <lineage>
        <taxon>Bacteria</taxon>
        <taxon>Pseudomonadati</taxon>
        <taxon>Pseudomonadota</taxon>
        <taxon>Gammaproteobacteria</taxon>
        <taxon>Pasteurellales</taxon>
        <taxon>Pasteurellaceae</taxon>
        <taxon>Rodentibacter</taxon>
    </lineage>
</organism>
<name>A0ABX6V2R0_9PAST</name>
<evidence type="ECO:0000256" key="1">
    <source>
        <dbReference type="SAM" id="Coils"/>
    </source>
</evidence>
<protein>
    <submittedName>
        <fullName evidence="2">Uncharacterized protein</fullName>
    </submittedName>
</protein>
<dbReference type="EMBL" id="CP063056">
    <property type="protein sequence ID" value="QPB43606.1"/>
    <property type="molecule type" value="Genomic_DNA"/>
</dbReference>